<comment type="caution">
    <text evidence="7">The sequence shown here is derived from an EMBL/GenBank/DDBJ whole genome shotgun (WGS) entry which is preliminary data.</text>
</comment>
<protein>
    <recommendedName>
        <fullName evidence="4">3-ketoacyl-CoA synthase</fullName>
        <ecNumber evidence="4">2.3.1.-</ecNumber>
    </recommendedName>
</protein>
<dbReference type="InterPro" id="IPR016039">
    <property type="entry name" value="Thiolase-like"/>
</dbReference>
<dbReference type="Proteomes" id="UP001180020">
    <property type="component" value="Unassembled WGS sequence"/>
</dbReference>
<organism evidence="7 8">
    <name type="scientific">Acorus calamus</name>
    <name type="common">Sweet flag</name>
    <dbReference type="NCBI Taxonomy" id="4465"/>
    <lineage>
        <taxon>Eukaryota</taxon>
        <taxon>Viridiplantae</taxon>
        <taxon>Streptophyta</taxon>
        <taxon>Embryophyta</taxon>
        <taxon>Tracheophyta</taxon>
        <taxon>Spermatophyta</taxon>
        <taxon>Magnoliopsida</taxon>
        <taxon>Liliopsida</taxon>
        <taxon>Acoraceae</taxon>
        <taxon>Acorus</taxon>
    </lineage>
</organism>
<dbReference type="GO" id="GO:0006633">
    <property type="term" value="P:fatty acid biosynthetic process"/>
    <property type="evidence" value="ECO:0007669"/>
    <property type="project" value="InterPro"/>
</dbReference>
<sequence>MEMVTPSINLNNAIHNLLSLDHLPHIAAIMITLTAIYFSYRPKKLYILDFSCYQGPDFCRAPVSTYLEHYEISGQFDQDNIKFQAKILERSGLGNEPCVPPGIKVLPPDLSFNASLKEVEDVLFTATEDVLTKNKVNPKTIDILITNCSLFCPTPSMSSMVINRFGFRSNVMCFSLSGMGCSAGILSVSMARDLLKVHKNSVALVLSMEAVTVGGYEGKVKSMLLANCLFRMGGAAILLSNRKKDKKTAKYVLKELVHTNLGSDDKSYKCIFQQPDEEGILGVSLSRDILQVAGNALMMNLSSLAPKVLPYKEKFKYGWFVIKRKYWGMLGKKKLSIPIPDFRTCFGHFCIHAGGRAMIEAIEENLQLREEEVEASKMALYRFGNTSSSSIWYALCYLEAKGRVKRGDKVWQVAFGSGFMCNSAVWECVSDIDSTIKNAWSDRIHLYPVKVPDVLDH</sequence>
<name>A0AAV9D330_ACOCL</name>
<dbReference type="EC" id="2.3.1.-" evidence="4"/>
<gene>
    <name evidence="7" type="primary">KCS7</name>
    <name evidence="7" type="ORF">QJS10_CPA16g01545</name>
</gene>
<accession>A0AAV9D330</accession>
<dbReference type="InterPro" id="IPR013747">
    <property type="entry name" value="ACP_syn_III_C"/>
</dbReference>
<dbReference type="InterPro" id="IPR012392">
    <property type="entry name" value="3-ktacl-CoA_syn"/>
</dbReference>
<keyword evidence="3 4" id="KW-0012">Acyltransferase</keyword>
<evidence type="ECO:0000259" key="6">
    <source>
        <dbReference type="Pfam" id="PF08541"/>
    </source>
</evidence>
<evidence type="ECO:0000256" key="2">
    <source>
        <dbReference type="ARBA" id="ARBA00022679"/>
    </source>
</evidence>
<reference evidence="7" key="2">
    <citation type="submission" date="2023-06" db="EMBL/GenBank/DDBJ databases">
        <authorList>
            <person name="Ma L."/>
            <person name="Liu K.-W."/>
            <person name="Li Z."/>
            <person name="Hsiao Y.-Y."/>
            <person name="Qi Y."/>
            <person name="Fu T."/>
            <person name="Tang G."/>
            <person name="Zhang D."/>
            <person name="Sun W.-H."/>
            <person name="Liu D.-K."/>
            <person name="Li Y."/>
            <person name="Chen G.-Z."/>
            <person name="Liu X.-D."/>
            <person name="Liao X.-Y."/>
            <person name="Jiang Y.-T."/>
            <person name="Yu X."/>
            <person name="Hao Y."/>
            <person name="Huang J."/>
            <person name="Zhao X.-W."/>
            <person name="Ke S."/>
            <person name="Chen Y.-Y."/>
            <person name="Wu W.-L."/>
            <person name="Hsu J.-L."/>
            <person name="Lin Y.-F."/>
            <person name="Huang M.-D."/>
            <person name="Li C.-Y."/>
            <person name="Huang L."/>
            <person name="Wang Z.-W."/>
            <person name="Zhao X."/>
            <person name="Zhong W.-Y."/>
            <person name="Peng D.-H."/>
            <person name="Ahmad S."/>
            <person name="Lan S."/>
            <person name="Zhang J.-S."/>
            <person name="Tsai W.-C."/>
            <person name="Van De Peer Y."/>
            <person name="Liu Z.-J."/>
        </authorList>
    </citation>
    <scope>NUCLEOTIDE SEQUENCE</scope>
    <source>
        <strain evidence="7">CP</strain>
        <tissue evidence="7">Leaves</tissue>
    </source>
</reference>
<evidence type="ECO:0000256" key="3">
    <source>
        <dbReference type="ARBA" id="ARBA00023315"/>
    </source>
</evidence>
<comment type="pathway">
    <text evidence="4">Lipid metabolism; fatty acid biosynthesis.</text>
</comment>
<dbReference type="Pfam" id="PF08541">
    <property type="entry name" value="ACP_syn_III_C"/>
    <property type="match status" value="1"/>
</dbReference>
<keyword evidence="2 4" id="KW-0808">Transferase</keyword>
<feature type="domain" description="Beta-ketoacyl-[acyl-carrier-protein] synthase III C-terminal" evidence="6">
    <location>
        <begin position="348"/>
        <end position="427"/>
    </location>
</feature>
<dbReference type="CDD" id="cd00831">
    <property type="entry name" value="CHS_like"/>
    <property type="match status" value="1"/>
</dbReference>
<dbReference type="EMBL" id="JAUJYO010000016">
    <property type="protein sequence ID" value="KAK1294533.1"/>
    <property type="molecule type" value="Genomic_DNA"/>
</dbReference>
<feature type="domain" description="FAE" evidence="5">
    <location>
        <begin position="37"/>
        <end position="325"/>
    </location>
</feature>
<evidence type="ECO:0000256" key="4">
    <source>
        <dbReference type="PIRNR" id="PIRNR036417"/>
    </source>
</evidence>
<dbReference type="GO" id="GO:0016747">
    <property type="term" value="F:acyltransferase activity, transferring groups other than amino-acyl groups"/>
    <property type="evidence" value="ECO:0007669"/>
    <property type="project" value="InterPro"/>
</dbReference>
<evidence type="ECO:0000313" key="7">
    <source>
        <dbReference type="EMBL" id="KAK1294533.1"/>
    </source>
</evidence>
<reference evidence="7" key="1">
    <citation type="journal article" date="2023" name="Nat. Commun.">
        <title>Diploid and tetraploid genomes of Acorus and the evolution of monocots.</title>
        <authorList>
            <person name="Ma L."/>
            <person name="Liu K.W."/>
            <person name="Li Z."/>
            <person name="Hsiao Y.Y."/>
            <person name="Qi Y."/>
            <person name="Fu T."/>
            <person name="Tang G.D."/>
            <person name="Zhang D."/>
            <person name="Sun W.H."/>
            <person name="Liu D.K."/>
            <person name="Li Y."/>
            <person name="Chen G.Z."/>
            <person name="Liu X.D."/>
            <person name="Liao X.Y."/>
            <person name="Jiang Y.T."/>
            <person name="Yu X."/>
            <person name="Hao Y."/>
            <person name="Huang J."/>
            <person name="Zhao X.W."/>
            <person name="Ke S."/>
            <person name="Chen Y.Y."/>
            <person name="Wu W.L."/>
            <person name="Hsu J.L."/>
            <person name="Lin Y.F."/>
            <person name="Huang M.D."/>
            <person name="Li C.Y."/>
            <person name="Huang L."/>
            <person name="Wang Z.W."/>
            <person name="Zhao X."/>
            <person name="Zhong W.Y."/>
            <person name="Peng D.H."/>
            <person name="Ahmad S."/>
            <person name="Lan S."/>
            <person name="Zhang J.S."/>
            <person name="Tsai W.C."/>
            <person name="Van de Peer Y."/>
            <person name="Liu Z.J."/>
        </authorList>
    </citation>
    <scope>NUCLEOTIDE SEQUENCE</scope>
    <source>
        <strain evidence="7">CP</strain>
    </source>
</reference>
<dbReference type="Pfam" id="PF08392">
    <property type="entry name" value="FAE1_CUT1_RppA"/>
    <property type="match status" value="1"/>
</dbReference>
<keyword evidence="8" id="KW-1185">Reference proteome</keyword>
<dbReference type="SUPFAM" id="SSF53901">
    <property type="entry name" value="Thiolase-like"/>
    <property type="match status" value="2"/>
</dbReference>
<dbReference type="Gene3D" id="3.40.47.10">
    <property type="match status" value="1"/>
</dbReference>
<dbReference type="AlphaFoldDB" id="A0AAV9D330"/>
<evidence type="ECO:0000256" key="1">
    <source>
        <dbReference type="ARBA" id="ARBA00005531"/>
    </source>
</evidence>
<evidence type="ECO:0000259" key="5">
    <source>
        <dbReference type="Pfam" id="PF08392"/>
    </source>
</evidence>
<dbReference type="InterPro" id="IPR013601">
    <property type="entry name" value="FAE1_typ3_polyketide_synth"/>
</dbReference>
<comment type="similarity">
    <text evidence="1 4">Belongs to the thiolase-like superfamily. Chalcone/stilbene synthases family.</text>
</comment>
<dbReference type="PIRSF" id="PIRSF036417">
    <property type="entry name" value="3-ktacl-CoA_syn"/>
    <property type="match status" value="1"/>
</dbReference>
<evidence type="ECO:0000313" key="8">
    <source>
        <dbReference type="Proteomes" id="UP001180020"/>
    </source>
</evidence>
<dbReference type="GO" id="GO:0016020">
    <property type="term" value="C:membrane"/>
    <property type="evidence" value="ECO:0007669"/>
    <property type="project" value="InterPro"/>
</dbReference>
<proteinExistence type="inferred from homology"/>
<dbReference type="PANTHER" id="PTHR31561">
    <property type="entry name" value="3-KETOACYL-COA SYNTHASE"/>
    <property type="match status" value="1"/>
</dbReference>